<evidence type="ECO:0000256" key="2">
    <source>
        <dbReference type="SAM" id="SignalP"/>
    </source>
</evidence>
<evidence type="ECO:0000313" key="4">
    <source>
        <dbReference type="Proteomes" id="UP001476798"/>
    </source>
</evidence>
<evidence type="ECO:0000313" key="3">
    <source>
        <dbReference type="EMBL" id="MEQ2174588.1"/>
    </source>
</evidence>
<protein>
    <recommendedName>
        <fullName evidence="5">Secreted protein</fullName>
    </recommendedName>
</protein>
<feature type="region of interest" description="Disordered" evidence="1">
    <location>
        <begin position="111"/>
        <end position="133"/>
    </location>
</feature>
<gene>
    <name evidence="3" type="ORF">GOODEAATRI_009395</name>
</gene>
<proteinExistence type="predicted"/>
<keyword evidence="2" id="KW-0732">Signal</keyword>
<name>A0ABV0NT49_9TELE</name>
<reference evidence="3 4" key="1">
    <citation type="submission" date="2021-06" db="EMBL/GenBank/DDBJ databases">
        <authorList>
            <person name="Palmer J.M."/>
        </authorList>
    </citation>
    <scope>NUCLEOTIDE SEQUENCE [LARGE SCALE GENOMIC DNA]</scope>
    <source>
        <strain evidence="3 4">GA_2019</strain>
        <tissue evidence="3">Muscle</tissue>
    </source>
</reference>
<organism evidence="3 4">
    <name type="scientific">Goodea atripinnis</name>
    <dbReference type="NCBI Taxonomy" id="208336"/>
    <lineage>
        <taxon>Eukaryota</taxon>
        <taxon>Metazoa</taxon>
        <taxon>Chordata</taxon>
        <taxon>Craniata</taxon>
        <taxon>Vertebrata</taxon>
        <taxon>Euteleostomi</taxon>
        <taxon>Actinopterygii</taxon>
        <taxon>Neopterygii</taxon>
        <taxon>Teleostei</taxon>
        <taxon>Neoteleostei</taxon>
        <taxon>Acanthomorphata</taxon>
        <taxon>Ovalentaria</taxon>
        <taxon>Atherinomorphae</taxon>
        <taxon>Cyprinodontiformes</taxon>
        <taxon>Goodeidae</taxon>
        <taxon>Goodea</taxon>
    </lineage>
</organism>
<dbReference type="EMBL" id="JAHRIO010050499">
    <property type="protein sequence ID" value="MEQ2174588.1"/>
    <property type="molecule type" value="Genomic_DNA"/>
</dbReference>
<evidence type="ECO:0008006" key="5">
    <source>
        <dbReference type="Google" id="ProtNLM"/>
    </source>
</evidence>
<dbReference type="Proteomes" id="UP001476798">
    <property type="component" value="Unassembled WGS sequence"/>
</dbReference>
<keyword evidence="4" id="KW-1185">Reference proteome</keyword>
<feature type="signal peptide" evidence="2">
    <location>
        <begin position="1"/>
        <end position="18"/>
    </location>
</feature>
<evidence type="ECO:0000256" key="1">
    <source>
        <dbReference type="SAM" id="MobiDB-lite"/>
    </source>
</evidence>
<accession>A0ABV0NT49</accession>
<comment type="caution">
    <text evidence="3">The sequence shown here is derived from an EMBL/GenBank/DDBJ whole genome shotgun (WGS) entry which is preliminary data.</text>
</comment>
<feature type="chain" id="PRO_5046513766" description="Secreted protein" evidence="2">
    <location>
        <begin position="19"/>
        <end position="142"/>
    </location>
</feature>
<sequence length="142" mass="15131">MAACLLWWLGTLAVIVVFHHIPEQLPGSLNHVYVASEQQHSRHTLFLCHTRFKLSYQFVFESFAPDVELHSGGTRTRTGTTGAEVAATSSAASTVGAVVVLCPADLIDSDTAKSSAPQGKPPTAGVIPSHDHCSHTRITVTA</sequence>